<dbReference type="InterPro" id="IPR019002">
    <property type="entry name" value="Ribosome_biogenesis_Nop16"/>
</dbReference>
<dbReference type="PANTHER" id="PTHR13243">
    <property type="entry name" value="HSPC111 PROTEIN-RELATED"/>
    <property type="match status" value="1"/>
</dbReference>
<evidence type="ECO:0000313" key="10">
    <source>
        <dbReference type="Proteomes" id="UP000037136"/>
    </source>
</evidence>
<keyword evidence="7" id="KW-0687">Ribonucleoprotein</keyword>
<evidence type="ECO:0000256" key="1">
    <source>
        <dbReference type="ARBA" id="ARBA00002889"/>
    </source>
</evidence>
<evidence type="ECO:0000256" key="6">
    <source>
        <dbReference type="ARBA" id="ARBA00023242"/>
    </source>
</evidence>
<keyword evidence="6" id="KW-0539">Nucleus</keyword>
<feature type="region of interest" description="Disordered" evidence="8">
    <location>
        <begin position="171"/>
        <end position="202"/>
    </location>
</feature>
<dbReference type="STRING" id="268505.A0A2A9P5M5"/>
<comment type="caution">
    <text evidence="9">The sequence shown here is derived from an EMBL/GenBank/DDBJ whole genome shotgun (WGS) entry which is preliminary data.</text>
</comment>
<feature type="compositionally biased region" description="Acidic residues" evidence="8">
    <location>
        <begin position="110"/>
        <end position="130"/>
    </location>
</feature>
<dbReference type="GO" id="GO:0005730">
    <property type="term" value="C:nucleolus"/>
    <property type="evidence" value="ECO:0007669"/>
    <property type="project" value="UniProtKB-SubCell"/>
</dbReference>
<feature type="region of interest" description="Disordered" evidence="8">
    <location>
        <begin position="1"/>
        <end position="32"/>
    </location>
</feature>
<evidence type="ECO:0000256" key="2">
    <source>
        <dbReference type="ARBA" id="ARBA00004604"/>
    </source>
</evidence>
<evidence type="ECO:0000256" key="5">
    <source>
        <dbReference type="ARBA" id="ARBA00015522"/>
    </source>
</evidence>
<reference evidence="9 10" key="2">
    <citation type="journal article" date="2017" name="Sci. Rep.">
        <title>Ant-infecting Ophiocordyceps genomes reveal a high diversity of potential behavioral manipulation genes and a possible major role for enterotoxins.</title>
        <authorList>
            <person name="de Bekker C."/>
            <person name="Ohm R.A."/>
            <person name="Evans H.C."/>
            <person name="Brachmann A."/>
            <person name="Hughes D.P."/>
        </authorList>
    </citation>
    <scope>NUCLEOTIDE SEQUENCE [LARGE SCALE GENOMIC DNA]</scope>
    <source>
        <strain evidence="9 10">SC16a</strain>
    </source>
</reference>
<keyword evidence="10" id="KW-1185">Reference proteome</keyword>
<comment type="subcellular location">
    <subcellularLocation>
        <location evidence="2">Nucleus</location>
        <location evidence="2">Nucleolus</location>
    </subcellularLocation>
</comment>
<comment type="function">
    <text evidence="1">Involved in the biogenesis of the 60S ribosomal subunit.</text>
</comment>
<sequence>MGRELQKKKRRSKRQPVRPKTPAKLANPRGNTLIAHNWDKKQTLAQNYRRLGLVARLKAPTGGTEKKEKTSTDDALAIAPLEQAVVSEAKVQRDADGKIVRVLRQSSPLDSDEALDDDDDDDDDDEDDAGASEVVRSLIAMARNPAPKKPRHQSDMERQWLQRLVARHGSNTAAMARDRRLNPMQQTASDIARRIGKAGLAA</sequence>
<evidence type="ECO:0000256" key="4">
    <source>
        <dbReference type="ARBA" id="ARBA00011187"/>
    </source>
</evidence>
<dbReference type="GO" id="GO:1990904">
    <property type="term" value="C:ribonucleoprotein complex"/>
    <property type="evidence" value="ECO:0007669"/>
    <property type="project" value="UniProtKB-KW"/>
</dbReference>
<evidence type="ECO:0000256" key="7">
    <source>
        <dbReference type="ARBA" id="ARBA00023274"/>
    </source>
</evidence>
<dbReference type="EMBL" id="LAZP02000613">
    <property type="protein sequence ID" value="PFH56291.1"/>
    <property type="molecule type" value="Genomic_DNA"/>
</dbReference>
<protein>
    <recommendedName>
        <fullName evidence="5">Nucleolar protein 16</fullName>
    </recommendedName>
</protein>
<dbReference type="PANTHER" id="PTHR13243:SF1">
    <property type="entry name" value="NUCLEOLAR PROTEIN 16"/>
    <property type="match status" value="1"/>
</dbReference>
<accession>A0A2A9P5M5</accession>
<proteinExistence type="inferred from homology"/>
<dbReference type="GO" id="GO:0042273">
    <property type="term" value="P:ribosomal large subunit biogenesis"/>
    <property type="evidence" value="ECO:0007669"/>
    <property type="project" value="TreeGrafter"/>
</dbReference>
<comment type="subunit">
    <text evidence="4">Component of the pre-66S ribosomal particle.</text>
</comment>
<reference evidence="9 10" key="1">
    <citation type="journal article" date="2015" name="BMC Genomics">
        <title>Gene expression during zombie ant biting behavior reflects the complexity underlying fungal parasitic behavioral manipulation.</title>
        <authorList>
            <person name="de Bekker C."/>
            <person name="Ohm R.A."/>
            <person name="Loreto R.G."/>
            <person name="Sebastian A."/>
            <person name="Albert I."/>
            <person name="Merrow M."/>
            <person name="Brachmann A."/>
            <person name="Hughes D.P."/>
        </authorList>
    </citation>
    <scope>NUCLEOTIDE SEQUENCE [LARGE SCALE GENOMIC DNA]</scope>
    <source>
        <strain evidence="9 10">SC16a</strain>
    </source>
</reference>
<evidence type="ECO:0000256" key="3">
    <source>
        <dbReference type="ARBA" id="ARBA00008479"/>
    </source>
</evidence>
<feature type="compositionally biased region" description="Basic residues" evidence="8">
    <location>
        <begin position="1"/>
        <end position="17"/>
    </location>
</feature>
<feature type="region of interest" description="Disordered" evidence="8">
    <location>
        <begin position="89"/>
        <end position="157"/>
    </location>
</feature>
<name>A0A2A9P5M5_OPHUN</name>
<dbReference type="AlphaFoldDB" id="A0A2A9P5M5"/>
<dbReference type="Proteomes" id="UP000037136">
    <property type="component" value="Unassembled WGS sequence"/>
</dbReference>
<feature type="compositionally biased region" description="Basic and acidic residues" evidence="8">
    <location>
        <begin position="90"/>
        <end position="99"/>
    </location>
</feature>
<gene>
    <name evidence="9" type="ORF">XA68_16762</name>
</gene>
<evidence type="ECO:0000313" key="9">
    <source>
        <dbReference type="EMBL" id="PFH56291.1"/>
    </source>
</evidence>
<evidence type="ECO:0000256" key="8">
    <source>
        <dbReference type="SAM" id="MobiDB-lite"/>
    </source>
</evidence>
<dbReference type="Pfam" id="PF09420">
    <property type="entry name" value="Nop16"/>
    <property type="match status" value="1"/>
</dbReference>
<organism evidence="9 10">
    <name type="scientific">Ophiocordyceps unilateralis</name>
    <name type="common">Zombie-ant fungus</name>
    <name type="synonym">Torrubia unilateralis</name>
    <dbReference type="NCBI Taxonomy" id="268505"/>
    <lineage>
        <taxon>Eukaryota</taxon>
        <taxon>Fungi</taxon>
        <taxon>Dikarya</taxon>
        <taxon>Ascomycota</taxon>
        <taxon>Pezizomycotina</taxon>
        <taxon>Sordariomycetes</taxon>
        <taxon>Hypocreomycetidae</taxon>
        <taxon>Hypocreales</taxon>
        <taxon>Ophiocordycipitaceae</taxon>
        <taxon>Ophiocordyceps</taxon>
    </lineage>
</organism>
<comment type="similarity">
    <text evidence="3">Belongs to the NOP16 family.</text>
</comment>
<dbReference type="OrthoDB" id="285729at2759"/>